<evidence type="ECO:0000313" key="3">
    <source>
        <dbReference type="Proteomes" id="UP000037136"/>
    </source>
</evidence>
<feature type="compositionally biased region" description="Basic residues" evidence="1">
    <location>
        <begin position="1"/>
        <end position="12"/>
    </location>
</feature>
<gene>
    <name evidence="2" type="ORF">XA68_14640</name>
</gene>
<feature type="region of interest" description="Disordered" evidence="1">
    <location>
        <begin position="1"/>
        <end position="28"/>
    </location>
</feature>
<dbReference type="Proteomes" id="UP000037136">
    <property type="component" value="Unassembled WGS sequence"/>
</dbReference>
<dbReference type="AlphaFoldDB" id="A0A2A9P9P4"/>
<organism evidence="2 3">
    <name type="scientific">Ophiocordyceps unilateralis</name>
    <name type="common">Zombie-ant fungus</name>
    <name type="synonym">Torrubia unilateralis</name>
    <dbReference type="NCBI Taxonomy" id="268505"/>
    <lineage>
        <taxon>Eukaryota</taxon>
        <taxon>Fungi</taxon>
        <taxon>Dikarya</taxon>
        <taxon>Ascomycota</taxon>
        <taxon>Pezizomycotina</taxon>
        <taxon>Sordariomycetes</taxon>
        <taxon>Hypocreomycetidae</taxon>
        <taxon>Hypocreales</taxon>
        <taxon>Ophiocordycipitaceae</taxon>
        <taxon>Ophiocordyceps</taxon>
    </lineage>
</organism>
<reference evidence="2 3" key="1">
    <citation type="journal article" date="2015" name="BMC Genomics">
        <title>Gene expression during zombie ant biting behavior reflects the complexity underlying fungal parasitic behavioral manipulation.</title>
        <authorList>
            <person name="de Bekker C."/>
            <person name="Ohm R.A."/>
            <person name="Loreto R.G."/>
            <person name="Sebastian A."/>
            <person name="Albert I."/>
            <person name="Merrow M."/>
            <person name="Brachmann A."/>
            <person name="Hughes D.P."/>
        </authorList>
    </citation>
    <scope>NUCLEOTIDE SEQUENCE [LARGE SCALE GENOMIC DNA]</scope>
    <source>
        <strain evidence="2 3">SC16a</strain>
    </source>
</reference>
<keyword evidence="3" id="KW-1185">Reference proteome</keyword>
<reference evidence="2 3" key="2">
    <citation type="journal article" date="2017" name="Sci. Rep.">
        <title>Ant-infecting Ophiocordyceps genomes reveal a high diversity of potential behavioral manipulation genes and a possible major role for enterotoxins.</title>
        <authorList>
            <person name="de Bekker C."/>
            <person name="Ohm R.A."/>
            <person name="Evans H.C."/>
            <person name="Brachmann A."/>
            <person name="Hughes D.P."/>
        </authorList>
    </citation>
    <scope>NUCLEOTIDE SEQUENCE [LARGE SCALE GENOMIC DNA]</scope>
    <source>
        <strain evidence="2 3">SC16a</strain>
    </source>
</reference>
<evidence type="ECO:0000313" key="2">
    <source>
        <dbReference type="EMBL" id="PFH57731.1"/>
    </source>
</evidence>
<comment type="caution">
    <text evidence="2">The sequence shown here is derived from an EMBL/GenBank/DDBJ whole genome shotgun (WGS) entry which is preliminary data.</text>
</comment>
<accession>A0A2A9P9P4</accession>
<proteinExistence type="predicted"/>
<protein>
    <submittedName>
        <fullName evidence="2">Uncharacterized protein</fullName>
    </submittedName>
</protein>
<dbReference type="EMBL" id="LAZP02000371">
    <property type="protein sequence ID" value="PFH57731.1"/>
    <property type="molecule type" value="Genomic_DNA"/>
</dbReference>
<name>A0A2A9P9P4_OPHUN</name>
<evidence type="ECO:0000256" key="1">
    <source>
        <dbReference type="SAM" id="MobiDB-lite"/>
    </source>
</evidence>
<feature type="compositionally biased region" description="Low complexity" evidence="1">
    <location>
        <begin position="19"/>
        <end position="28"/>
    </location>
</feature>
<sequence length="67" mass="6851">MVPSRRWRRSRRALPAPPSVRSHSPSGGVAARCCGAVGYEAGSWLGFGAAFAGAVGDGFVHGVELPG</sequence>